<dbReference type="Proteomes" id="UP000593892">
    <property type="component" value="Chromosome"/>
</dbReference>
<evidence type="ECO:0000256" key="2">
    <source>
        <dbReference type="ARBA" id="ARBA00022475"/>
    </source>
</evidence>
<evidence type="ECO:0000256" key="1">
    <source>
        <dbReference type="ARBA" id="ARBA00004651"/>
    </source>
</evidence>
<dbReference type="RefSeq" id="WP_194450862.1">
    <property type="nucleotide sequence ID" value="NZ_CP063849.1"/>
</dbReference>
<evidence type="ECO:0000256" key="7">
    <source>
        <dbReference type="SAM" id="Phobius"/>
    </source>
</evidence>
<feature type="transmembrane region" description="Helical" evidence="7">
    <location>
        <begin position="90"/>
        <end position="114"/>
    </location>
</feature>
<dbReference type="PANTHER" id="PTHR30572:SF4">
    <property type="entry name" value="ABC TRANSPORTER PERMEASE YTRF"/>
    <property type="match status" value="1"/>
</dbReference>
<dbReference type="EMBL" id="CP063849">
    <property type="protein sequence ID" value="QOY89200.1"/>
    <property type="molecule type" value="Genomic_DNA"/>
</dbReference>
<feature type="transmembrane region" description="Helical" evidence="7">
    <location>
        <begin position="757"/>
        <end position="778"/>
    </location>
</feature>
<feature type="transmembrane region" description="Helical" evidence="7">
    <location>
        <begin position="348"/>
        <end position="372"/>
    </location>
</feature>
<dbReference type="AlphaFoldDB" id="A0A7S7SMM3"/>
<dbReference type="InterPro" id="IPR017800">
    <property type="entry name" value="ADOP"/>
</dbReference>
<evidence type="ECO:0000259" key="9">
    <source>
        <dbReference type="Pfam" id="PF12704"/>
    </source>
</evidence>
<reference evidence="10 11" key="1">
    <citation type="submission" date="2020-10" db="EMBL/GenBank/DDBJ databases">
        <title>Complete genome sequence of Paludibaculum fermentans P105T, a facultatively anaerobic acidobacterium capable of dissimilatory Fe(III) reduction.</title>
        <authorList>
            <person name="Dedysh S.N."/>
            <person name="Beletsky A.V."/>
            <person name="Kulichevskaya I.S."/>
            <person name="Mardanov A.V."/>
            <person name="Ravin N.V."/>
        </authorList>
    </citation>
    <scope>NUCLEOTIDE SEQUENCE [LARGE SCALE GENOMIC DNA]</scope>
    <source>
        <strain evidence="10 11">P105</strain>
    </source>
</reference>
<evidence type="ECO:0000256" key="6">
    <source>
        <dbReference type="ARBA" id="ARBA00038076"/>
    </source>
</evidence>
<name>A0A7S7SMM3_PALFE</name>
<keyword evidence="2" id="KW-1003">Cell membrane</keyword>
<feature type="transmembrane region" description="Helical" evidence="7">
    <location>
        <begin position="403"/>
        <end position="425"/>
    </location>
</feature>
<proteinExistence type="inferred from homology"/>
<dbReference type="GO" id="GO:0005886">
    <property type="term" value="C:plasma membrane"/>
    <property type="evidence" value="ECO:0007669"/>
    <property type="project" value="UniProtKB-SubCell"/>
</dbReference>
<feature type="domain" description="ABC3 transporter permease C-terminal" evidence="8">
    <location>
        <begin position="353"/>
        <end position="475"/>
    </location>
</feature>
<sequence length="884" mass="96500">MNLWQLFQRKRQEQELDEEIRAHFAMAVRERIERGEDPREAELAVRREFGNEALVREVTRDMWGWRWLEDILQDVRYALRGMRRSPGISAVIIASLALGIGANTAIFSLVYSILLRALPVQQPEQLVELMQKYPTDPRANGYWSSRSYEYYRDNNHVFSAVTGLGIDNAARLNTGNTDDLTCVAEFVAGNYFQTLGVRPVLGRAITGADLLQKQDGAVALISWDLWTTRFQRDPGVLGRRITVNDKPATIVGVAPPQFSGVRANAQTTLWLPSDAKGSLHLIARLKPGVTLEQARAEMTLLFRFTVEERVAAESTRSSPDPQVRQLRFEMEPARAGLSGVRDKVGQKLVVLMAIVGLLLLLACVNVGGLLLARGTSRAREMALRLGLGASSGRLMRQVLTESLVLSLCGTLGGLAIAYLGTKLLLRIMDSGRPHERIHLLVQTDASLLIFCVAVAVCCGLLFGLAPALSAIRNEPADALRQSGRASGKRFHRVFGRALVAAQVALSMFLLSTGALFVAHLAKLKSADLGFRRDNVLLVSLDPSRSGYKPQQRATVYRELFDRMNTIPGVRSASIVGPSPLQGAGASGFGNFEGFPERQEDKRWISIAWAAPRCFETLGIQLLAGREFSFQDQAQPHVAILNQTLARRYFPKGDPIGKHVTLDHVTMTREPATYEIIGVVSDSNYMEIREERRRTIYLPAFRDGSVIAGTFVLRTGVDPGSVAGDVRRIVRGVAPTITTDKITTLNEQIDSSIVPERMMAALSGFFALLAGLLAGIGLWGQLAYTVTRRTNEIGIRITLGATPASISRTILLEASTIVAAGIVVGVPAVLWGKQLAVKLLTDVAGSTGTTLGLGMLAIAAVALLAAYGPARRAARLDPMEALRQE</sequence>
<dbReference type="Pfam" id="PF02687">
    <property type="entry name" value="FtsX"/>
    <property type="match status" value="2"/>
</dbReference>
<dbReference type="GO" id="GO:0022857">
    <property type="term" value="F:transmembrane transporter activity"/>
    <property type="evidence" value="ECO:0007669"/>
    <property type="project" value="TreeGrafter"/>
</dbReference>
<feature type="domain" description="MacB-like periplasmic core" evidence="9">
    <location>
        <begin position="89"/>
        <end position="299"/>
    </location>
</feature>
<feature type="transmembrane region" description="Helical" evidence="7">
    <location>
        <begin position="809"/>
        <end position="830"/>
    </location>
</feature>
<evidence type="ECO:0000256" key="5">
    <source>
        <dbReference type="ARBA" id="ARBA00023136"/>
    </source>
</evidence>
<evidence type="ECO:0000259" key="8">
    <source>
        <dbReference type="Pfam" id="PF02687"/>
    </source>
</evidence>
<accession>A0A7S7SMM3</accession>
<gene>
    <name evidence="10" type="ORF">IRI77_04360</name>
</gene>
<evidence type="ECO:0000313" key="11">
    <source>
        <dbReference type="Proteomes" id="UP000593892"/>
    </source>
</evidence>
<dbReference type="Pfam" id="PF12704">
    <property type="entry name" value="MacB_PCD"/>
    <property type="match status" value="2"/>
</dbReference>
<feature type="domain" description="ABC3 transporter permease C-terminal" evidence="8">
    <location>
        <begin position="764"/>
        <end position="877"/>
    </location>
</feature>
<comment type="similarity">
    <text evidence="6">Belongs to the ABC-4 integral membrane protein family.</text>
</comment>
<dbReference type="InterPro" id="IPR025857">
    <property type="entry name" value="MacB_PCD"/>
</dbReference>
<dbReference type="PANTHER" id="PTHR30572">
    <property type="entry name" value="MEMBRANE COMPONENT OF TRANSPORTER-RELATED"/>
    <property type="match status" value="1"/>
</dbReference>
<dbReference type="InterPro" id="IPR003838">
    <property type="entry name" value="ABC3_permease_C"/>
</dbReference>
<evidence type="ECO:0000313" key="10">
    <source>
        <dbReference type="EMBL" id="QOY89200.1"/>
    </source>
</evidence>
<dbReference type="KEGG" id="pfer:IRI77_04360"/>
<feature type="transmembrane region" description="Helical" evidence="7">
    <location>
        <begin position="493"/>
        <end position="518"/>
    </location>
</feature>
<dbReference type="InterPro" id="IPR050250">
    <property type="entry name" value="Macrolide_Exporter_MacB"/>
</dbReference>
<comment type="subcellular location">
    <subcellularLocation>
        <location evidence="1">Cell membrane</location>
        <topology evidence="1">Multi-pass membrane protein</topology>
    </subcellularLocation>
</comment>
<evidence type="ECO:0000256" key="4">
    <source>
        <dbReference type="ARBA" id="ARBA00022989"/>
    </source>
</evidence>
<feature type="transmembrane region" description="Helical" evidence="7">
    <location>
        <begin position="445"/>
        <end position="472"/>
    </location>
</feature>
<keyword evidence="4 7" id="KW-1133">Transmembrane helix</keyword>
<protein>
    <submittedName>
        <fullName evidence="10">ABC transporter permease</fullName>
    </submittedName>
</protein>
<keyword evidence="11" id="KW-1185">Reference proteome</keyword>
<feature type="domain" description="MacB-like periplasmic core" evidence="9">
    <location>
        <begin position="516"/>
        <end position="727"/>
    </location>
</feature>
<feature type="transmembrane region" description="Helical" evidence="7">
    <location>
        <begin position="850"/>
        <end position="869"/>
    </location>
</feature>
<dbReference type="InterPro" id="IPR047928">
    <property type="entry name" value="Perm_prefix_1"/>
</dbReference>
<keyword evidence="5 7" id="KW-0472">Membrane</keyword>
<dbReference type="NCBIfam" id="NF038403">
    <property type="entry name" value="perm_prefix_1"/>
    <property type="match status" value="1"/>
</dbReference>
<keyword evidence="3 7" id="KW-0812">Transmembrane</keyword>
<evidence type="ECO:0000256" key="3">
    <source>
        <dbReference type="ARBA" id="ARBA00022692"/>
    </source>
</evidence>
<dbReference type="NCBIfam" id="TIGR03434">
    <property type="entry name" value="ADOP"/>
    <property type="match status" value="1"/>
</dbReference>
<organism evidence="10 11">
    <name type="scientific">Paludibaculum fermentans</name>
    <dbReference type="NCBI Taxonomy" id="1473598"/>
    <lineage>
        <taxon>Bacteria</taxon>
        <taxon>Pseudomonadati</taxon>
        <taxon>Acidobacteriota</taxon>
        <taxon>Terriglobia</taxon>
        <taxon>Bryobacterales</taxon>
        <taxon>Bryobacteraceae</taxon>
        <taxon>Paludibaculum</taxon>
    </lineage>
</organism>